<evidence type="ECO:0000313" key="10">
    <source>
        <dbReference type="EnsemblPlants" id="Kaladp0044s0069.1.v1.1"/>
    </source>
</evidence>
<feature type="chain" id="PRO_5029849404" description="Polygalacturonase" evidence="9">
    <location>
        <begin position="30"/>
        <end position="397"/>
    </location>
</feature>
<keyword evidence="5 8" id="KW-0378">Hydrolase</keyword>
<accession>A0A7N0TSE4</accession>
<evidence type="ECO:0000256" key="4">
    <source>
        <dbReference type="ARBA" id="ARBA00022525"/>
    </source>
</evidence>
<keyword evidence="7" id="KW-0961">Cell wall biogenesis/degradation</keyword>
<evidence type="ECO:0000256" key="5">
    <source>
        <dbReference type="ARBA" id="ARBA00022801"/>
    </source>
</evidence>
<dbReference type="EnsemblPlants" id="Kaladp0044s0069.1.v1.1">
    <property type="protein sequence ID" value="Kaladp0044s0069.1.v1.1"/>
    <property type="gene ID" value="Kaladp0044s0069.v1.1"/>
</dbReference>
<comment type="similarity">
    <text evidence="2 8">Belongs to the glycosyl hydrolase 28 family.</text>
</comment>
<dbReference type="Pfam" id="PF00295">
    <property type="entry name" value="Glyco_hydro_28"/>
    <property type="match status" value="1"/>
</dbReference>
<keyword evidence="11" id="KW-1185">Reference proteome</keyword>
<dbReference type="InterPro" id="IPR006626">
    <property type="entry name" value="PbH1"/>
</dbReference>
<proteinExistence type="inferred from homology"/>
<keyword evidence="9" id="KW-0732">Signal</keyword>
<dbReference type="Gramene" id="Kaladp0044s0069.1.v1.1">
    <property type="protein sequence ID" value="Kaladp0044s0069.1.v1.1"/>
    <property type="gene ID" value="Kaladp0044s0069.v1.1"/>
</dbReference>
<dbReference type="GO" id="GO:0004650">
    <property type="term" value="F:polygalacturonase activity"/>
    <property type="evidence" value="ECO:0007669"/>
    <property type="project" value="InterPro"/>
</dbReference>
<dbReference type="InterPro" id="IPR000743">
    <property type="entry name" value="Glyco_hydro_28"/>
</dbReference>
<dbReference type="PANTHER" id="PTHR31375">
    <property type="match status" value="1"/>
</dbReference>
<evidence type="ECO:0000256" key="3">
    <source>
        <dbReference type="ARBA" id="ARBA00022512"/>
    </source>
</evidence>
<evidence type="ECO:0000256" key="7">
    <source>
        <dbReference type="ARBA" id="ARBA00023316"/>
    </source>
</evidence>
<dbReference type="Proteomes" id="UP000594263">
    <property type="component" value="Unplaced"/>
</dbReference>
<keyword evidence="6 8" id="KW-0326">Glycosidase</keyword>
<dbReference type="InterPro" id="IPR012334">
    <property type="entry name" value="Pectin_lyas_fold"/>
</dbReference>
<evidence type="ECO:0000256" key="1">
    <source>
        <dbReference type="ARBA" id="ARBA00004191"/>
    </source>
</evidence>
<protein>
    <recommendedName>
        <fullName evidence="12">Polygalacturonase</fullName>
    </recommendedName>
</protein>
<evidence type="ECO:0000256" key="6">
    <source>
        <dbReference type="ARBA" id="ARBA00023295"/>
    </source>
</evidence>
<sequence length="397" mass="41629">MTPQRNNFVAKAILIILGISALISFGAEASGRGLQPAGGPVFDVTKYGAKPNGKENGLAFNRAWNAACAVKGGATVLVPKGEFRVGEVNFQGPCGGKMTVNVEGNLKAPKDSSEFPLAAWFTLYNVDGVQIIGTGSFDGAGQEAWKFDDCPTNIDCVLAASTFKLEKTKNVLIQGITSTNSKAYHFYVTDSQQVTITGVKILTNGGLGPNTDGVHVSRSSFVNVVKNYIESGEDCVSVGYGSSNVNVDGVTCKGGDGISVGVSAGRRLDTEKDITGVIVKGTQLIDTKHGFKIKTGRTVVPMKILNINVDGIQMTNVQNPINIDQMFGGVLSNVKIDKVTFANIKGTTPSKLVGNFFCSKLAPCGVTMKGVSLISPATKKPVSSSVCNSVLGATFCH</sequence>
<dbReference type="GO" id="GO:0005975">
    <property type="term" value="P:carbohydrate metabolic process"/>
    <property type="evidence" value="ECO:0007669"/>
    <property type="project" value="InterPro"/>
</dbReference>
<dbReference type="SUPFAM" id="SSF51126">
    <property type="entry name" value="Pectin lyase-like"/>
    <property type="match status" value="1"/>
</dbReference>
<dbReference type="OMA" id="IAVECHR"/>
<name>A0A7N0TSE4_KALFE</name>
<keyword evidence="3" id="KW-0134">Cell wall</keyword>
<comment type="subcellular location">
    <subcellularLocation>
        <location evidence="1">Secreted</location>
        <location evidence="1">Cell wall</location>
    </subcellularLocation>
</comment>
<organism evidence="10 11">
    <name type="scientific">Kalanchoe fedtschenkoi</name>
    <name type="common">Lavender scallops</name>
    <name type="synonym">South American air plant</name>
    <dbReference type="NCBI Taxonomy" id="63787"/>
    <lineage>
        <taxon>Eukaryota</taxon>
        <taxon>Viridiplantae</taxon>
        <taxon>Streptophyta</taxon>
        <taxon>Embryophyta</taxon>
        <taxon>Tracheophyta</taxon>
        <taxon>Spermatophyta</taxon>
        <taxon>Magnoliopsida</taxon>
        <taxon>eudicotyledons</taxon>
        <taxon>Gunneridae</taxon>
        <taxon>Pentapetalae</taxon>
        <taxon>Saxifragales</taxon>
        <taxon>Crassulaceae</taxon>
        <taxon>Kalanchoe</taxon>
    </lineage>
</organism>
<dbReference type="AlphaFoldDB" id="A0A7N0TSE4"/>
<evidence type="ECO:0000256" key="8">
    <source>
        <dbReference type="RuleBase" id="RU361169"/>
    </source>
</evidence>
<dbReference type="InterPro" id="IPR011050">
    <property type="entry name" value="Pectin_lyase_fold/virulence"/>
</dbReference>
<evidence type="ECO:0000313" key="11">
    <source>
        <dbReference type="Proteomes" id="UP000594263"/>
    </source>
</evidence>
<dbReference type="GO" id="GO:0071555">
    <property type="term" value="P:cell wall organization"/>
    <property type="evidence" value="ECO:0007669"/>
    <property type="project" value="UniProtKB-KW"/>
</dbReference>
<feature type="signal peptide" evidence="9">
    <location>
        <begin position="1"/>
        <end position="29"/>
    </location>
</feature>
<evidence type="ECO:0000256" key="9">
    <source>
        <dbReference type="SAM" id="SignalP"/>
    </source>
</evidence>
<keyword evidence="4" id="KW-0964">Secreted</keyword>
<dbReference type="Gene3D" id="2.160.20.10">
    <property type="entry name" value="Single-stranded right-handed beta-helix, Pectin lyase-like"/>
    <property type="match status" value="1"/>
</dbReference>
<dbReference type="SMART" id="SM00710">
    <property type="entry name" value="PbH1"/>
    <property type="match status" value="6"/>
</dbReference>
<reference evidence="10" key="1">
    <citation type="submission" date="2021-01" db="UniProtKB">
        <authorList>
            <consortium name="EnsemblPlants"/>
        </authorList>
    </citation>
    <scope>IDENTIFICATION</scope>
</reference>
<evidence type="ECO:0000256" key="2">
    <source>
        <dbReference type="ARBA" id="ARBA00008834"/>
    </source>
</evidence>
<evidence type="ECO:0008006" key="12">
    <source>
        <dbReference type="Google" id="ProtNLM"/>
    </source>
</evidence>